<reference evidence="10 11" key="1">
    <citation type="submission" date="2023-10" db="EMBL/GenBank/DDBJ databases">
        <authorList>
            <person name="Maclean D."/>
            <person name="Macfadyen A."/>
        </authorList>
    </citation>
    <scope>NUCLEOTIDE SEQUENCE [LARGE SCALE GENOMIC DNA]</scope>
</reference>
<evidence type="ECO:0000256" key="4">
    <source>
        <dbReference type="ARBA" id="ARBA00022737"/>
    </source>
</evidence>
<comment type="similarity">
    <text evidence="6">Belongs to the WD repeat WDR12/YTM1 family.</text>
</comment>
<evidence type="ECO:0000256" key="6">
    <source>
        <dbReference type="HAMAP-Rule" id="MF_03029"/>
    </source>
</evidence>
<feature type="compositionally biased region" description="Basic and acidic residues" evidence="8">
    <location>
        <begin position="236"/>
        <end position="249"/>
    </location>
</feature>
<dbReference type="PROSITE" id="PS00678">
    <property type="entry name" value="WD_REPEATS_1"/>
    <property type="match status" value="1"/>
</dbReference>
<accession>A0AAV1HVP1</accession>
<comment type="function">
    <text evidence="6">Required for maturation of ribosomal RNAs and formation of the large ribosomal subunit.</text>
</comment>
<dbReference type="InterPro" id="IPR020472">
    <property type="entry name" value="WD40_PAC1"/>
</dbReference>
<evidence type="ECO:0000256" key="3">
    <source>
        <dbReference type="ARBA" id="ARBA00022574"/>
    </source>
</evidence>
<protein>
    <recommendedName>
        <fullName evidence="6">Ribosome biogenesis protein WDR12 homolog</fullName>
    </recommendedName>
</protein>
<dbReference type="Pfam" id="PF08154">
    <property type="entry name" value="NLE"/>
    <property type="match status" value="1"/>
</dbReference>
<evidence type="ECO:0000256" key="5">
    <source>
        <dbReference type="ARBA" id="ARBA00023242"/>
    </source>
</evidence>
<name>A0AAV1HVP1_9CHLO</name>
<dbReference type="PROSITE" id="PS50082">
    <property type="entry name" value="WD_REPEATS_2"/>
    <property type="match status" value="3"/>
</dbReference>
<comment type="caution">
    <text evidence="10">The sequence shown here is derived from an EMBL/GenBank/DDBJ whole genome shotgun (WGS) entry which is preliminary data.</text>
</comment>
<evidence type="ECO:0000256" key="2">
    <source>
        <dbReference type="ARBA" id="ARBA00022552"/>
    </source>
</evidence>
<dbReference type="PROSITE" id="PS50294">
    <property type="entry name" value="WD_REPEATS_REGION"/>
    <property type="match status" value="3"/>
</dbReference>
<feature type="compositionally biased region" description="Low complexity" evidence="8">
    <location>
        <begin position="255"/>
        <end position="265"/>
    </location>
</feature>
<dbReference type="PANTHER" id="PTHR19855">
    <property type="entry name" value="WD40 REPEAT PROTEIN 12, 37"/>
    <property type="match status" value="1"/>
</dbReference>
<keyword evidence="5 6" id="KW-0539">Nucleus</keyword>
<dbReference type="PANTHER" id="PTHR19855:SF11">
    <property type="entry name" value="RIBOSOME BIOGENESIS PROTEIN WDR12"/>
    <property type="match status" value="1"/>
</dbReference>
<dbReference type="InterPro" id="IPR028599">
    <property type="entry name" value="WDR12/Ytm1"/>
</dbReference>
<dbReference type="GO" id="GO:0005654">
    <property type="term" value="C:nucleoplasm"/>
    <property type="evidence" value="ECO:0007669"/>
    <property type="project" value="UniProtKB-SubCell"/>
</dbReference>
<dbReference type="InterPro" id="IPR019775">
    <property type="entry name" value="WD40_repeat_CS"/>
</dbReference>
<feature type="region of interest" description="Disordered" evidence="8">
    <location>
        <begin position="236"/>
        <end position="281"/>
    </location>
</feature>
<dbReference type="Pfam" id="PF00400">
    <property type="entry name" value="WD40"/>
    <property type="match status" value="5"/>
</dbReference>
<dbReference type="InterPro" id="IPR012972">
    <property type="entry name" value="NLE"/>
</dbReference>
<dbReference type="SMART" id="SM00320">
    <property type="entry name" value="WD40"/>
    <property type="match status" value="7"/>
</dbReference>
<dbReference type="CDD" id="cd00200">
    <property type="entry name" value="WD40"/>
    <property type="match status" value="1"/>
</dbReference>
<dbReference type="AlphaFoldDB" id="A0AAV1HVP1"/>
<dbReference type="SUPFAM" id="SSF50978">
    <property type="entry name" value="WD40 repeat-like"/>
    <property type="match status" value="1"/>
</dbReference>
<keyword evidence="2 6" id="KW-0698">rRNA processing</keyword>
<keyword evidence="11" id="KW-1185">Reference proteome</keyword>
<comment type="subcellular location">
    <subcellularLocation>
        <location evidence="6">Nucleus</location>
        <location evidence="6">Nucleolus</location>
    </subcellularLocation>
    <subcellularLocation>
        <location evidence="6">Nucleus</location>
        <location evidence="6">Nucleoplasm</location>
    </subcellularLocation>
</comment>
<keyword evidence="3 7" id="KW-0853">WD repeat</keyword>
<dbReference type="Gene3D" id="2.130.10.10">
    <property type="entry name" value="YVTN repeat-like/Quinoprotein amine dehydrogenase"/>
    <property type="match status" value="2"/>
</dbReference>
<keyword evidence="1 6" id="KW-0690">Ribosome biogenesis</keyword>
<dbReference type="GO" id="GO:0043021">
    <property type="term" value="F:ribonucleoprotein complex binding"/>
    <property type="evidence" value="ECO:0007669"/>
    <property type="project" value="UniProtKB-UniRule"/>
</dbReference>
<dbReference type="Proteomes" id="UP001314263">
    <property type="component" value="Unassembled WGS sequence"/>
</dbReference>
<dbReference type="PRINTS" id="PR00320">
    <property type="entry name" value="GPROTEINBRPT"/>
</dbReference>
<feature type="compositionally biased region" description="Polar residues" evidence="8">
    <location>
        <begin position="271"/>
        <end position="281"/>
    </location>
</feature>
<dbReference type="GO" id="GO:0000466">
    <property type="term" value="P:maturation of 5.8S rRNA from tricistronic rRNA transcript (SSU-rRNA, 5.8S rRNA, LSU-rRNA)"/>
    <property type="evidence" value="ECO:0007669"/>
    <property type="project" value="UniProtKB-UniRule"/>
</dbReference>
<evidence type="ECO:0000313" key="11">
    <source>
        <dbReference type="Proteomes" id="UP001314263"/>
    </source>
</evidence>
<feature type="domain" description="NLE" evidence="9">
    <location>
        <begin position="10"/>
        <end position="73"/>
    </location>
</feature>
<sequence>MAKAGEETQISCRFITKLPDVYRVPPSTVAVPSQLHRYGLSQIINHLLALEPQRPFDFLLDGELVRESLEGFLLSHGISAEKVLEIEYIFSVEPAKPEQQHRHNDWVSAVAARSACILSGSYDGTVKTWRGAQLTSTVALHRGPVTAAAALPEAQGPLALTGGQDATVLLSSVPALAAEPDNAGAAEAQPLVAYREHTDAVTGIAVSPEGALLVSASWDTSLRIWPTGSAVAERAREEDAATAKHETGAKRKKGAAGAAMPSAPSVEASKQELSGHSQAVSSVAWPSPETILSGSWDNSVRRWDAEICTCTERHDGSKAVYCIAAAPAGSQLVAFGGAEHALHIWDPRTPVSKETDQKLYSSHTHWISSVAWHPVSEHHVVSASYDNSLKLWDIRAAIPLHTLQGHSEKVLCVAWSGLDSFVSGGADCLLRSYTVSV</sequence>
<feature type="repeat" description="WD" evidence="7">
    <location>
        <begin position="360"/>
        <end position="402"/>
    </location>
</feature>
<evidence type="ECO:0000259" key="9">
    <source>
        <dbReference type="Pfam" id="PF08154"/>
    </source>
</evidence>
<keyword evidence="4" id="KW-0677">Repeat</keyword>
<dbReference type="InterPro" id="IPR015943">
    <property type="entry name" value="WD40/YVTN_repeat-like_dom_sf"/>
</dbReference>
<evidence type="ECO:0000313" key="10">
    <source>
        <dbReference type="EMBL" id="CAK0736467.1"/>
    </source>
</evidence>
<evidence type="ECO:0000256" key="1">
    <source>
        <dbReference type="ARBA" id="ARBA00022517"/>
    </source>
</evidence>
<dbReference type="GO" id="GO:0000463">
    <property type="term" value="P:maturation of LSU-rRNA from tricistronic rRNA transcript (SSU-rRNA, 5.8S rRNA, LSU-rRNA)"/>
    <property type="evidence" value="ECO:0007669"/>
    <property type="project" value="UniProtKB-UniRule"/>
</dbReference>
<dbReference type="InterPro" id="IPR001680">
    <property type="entry name" value="WD40_rpt"/>
</dbReference>
<proteinExistence type="inferred from homology"/>
<organism evidence="10 11">
    <name type="scientific">Coccomyxa viridis</name>
    <dbReference type="NCBI Taxonomy" id="1274662"/>
    <lineage>
        <taxon>Eukaryota</taxon>
        <taxon>Viridiplantae</taxon>
        <taxon>Chlorophyta</taxon>
        <taxon>core chlorophytes</taxon>
        <taxon>Trebouxiophyceae</taxon>
        <taxon>Trebouxiophyceae incertae sedis</taxon>
        <taxon>Coccomyxaceae</taxon>
        <taxon>Coccomyxa</taxon>
    </lineage>
</organism>
<gene>
    <name evidence="10" type="ORF">CVIRNUC_000750</name>
</gene>
<dbReference type="GO" id="GO:0030687">
    <property type="term" value="C:preribosome, large subunit precursor"/>
    <property type="evidence" value="ECO:0007669"/>
    <property type="project" value="UniProtKB-UniRule"/>
</dbReference>
<dbReference type="InterPro" id="IPR036322">
    <property type="entry name" value="WD40_repeat_dom_sf"/>
</dbReference>
<feature type="repeat" description="WD" evidence="7">
    <location>
        <begin position="273"/>
        <end position="304"/>
    </location>
</feature>
<dbReference type="GO" id="GO:0005730">
    <property type="term" value="C:nucleolus"/>
    <property type="evidence" value="ECO:0007669"/>
    <property type="project" value="UniProtKB-SubCell"/>
</dbReference>
<dbReference type="EMBL" id="CAUYUE010000001">
    <property type="protein sequence ID" value="CAK0736467.1"/>
    <property type="molecule type" value="Genomic_DNA"/>
</dbReference>
<evidence type="ECO:0000256" key="7">
    <source>
        <dbReference type="PROSITE-ProRule" id="PRU00221"/>
    </source>
</evidence>
<dbReference type="HAMAP" id="MF_03029">
    <property type="entry name" value="WDR12"/>
    <property type="match status" value="1"/>
</dbReference>
<evidence type="ECO:0000256" key="8">
    <source>
        <dbReference type="SAM" id="MobiDB-lite"/>
    </source>
</evidence>
<feature type="repeat" description="WD" evidence="7">
    <location>
        <begin position="194"/>
        <end position="225"/>
    </location>
</feature>